<name>D6XVZ3_BACIE</name>
<dbReference type="KEGG" id="bse:Bsel_0220"/>
<dbReference type="Proteomes" id="UP000000271">
    <property type="component" value="Chromosome"/>
</dbReference>
<dbReference type="EMBL" id="CP001791">
    <property type="protein sequence ID" value="ADH97766.1"/>
    <property type="molecule type" value="Genomic_DNA"/>
</dbReference>
<evidence type="ECO:0000313" key="2">
    <source>
        <dbReference type="Proteomes" id="UP000000271"/>
    </source>
</evidence>
<reference evidence="1" key="1">
    <citation type="submission" date="2009-10" db="EMBL/GenBank/DDBJ databases">
        <title>Complete sequence of Bacillus selenitireducens MLS10.</title>
        <authorList>
            <consortium name="US DOE Joint Genome Institute"/>
            <person name="Lucas S."/>
            <person name="Copeland A."/>
            <person name="Lapidus A."/>
            <person name="Glavina del Rio T."/>
            <person name="Dalin E."/>
            <person name="Tice H."/>
            <person name="Bruce D."/>
            <person name="Goodwin L."/>
            <person name="Pitluck S."/>
            <person name="Sims D."/>
            <person name="Brettin T."/>
            <person name="Detter J.C."/>
            <person name="Han C."/>
            <person name="Larimer F."/>
            <person name="Land M."/>
            <person name="Hauser L."/>
            <person name="Kyrpides N."/>
            <person name="Ovchinnikova G."/>
            <person name="Stolz J."/>
        </authorList>
    </citation>
    <scope>NUCLEOTIDE SEQUENCE [LARGE SCALE GENOMIC DNA]</scope>
    <source>
        <strain evidence="1">MLS10</strain>
    </source>
</reference>
<sequence>MDTYYSEDEYLGERLQGLFIIPKDGPRPLITDEPFTLHVNNKFERRVVQESTSELYGDSELTITYRYVNDDWMIEDRGIETE</sequence>
<protein>
    <submittedName>
        <fullName evidence="1">Uncharacterized protein</fullName>
    </submittedName>
</protein>
<proteinExistence type="predicted"/>
<dbReference type="OrthoDB" id="2880030at2"/>
<dbReference type="HOGENOM" id="CLU_2551239_0_0_9"/>
<dbReference type="AlphaFoldDB" id="D6XVZ3"/>
<organism evidence="1 2">
    <name type="scientific">Bacillus selenitireducens (strain ATCC 700615 / DSM 15326 / MLS10)</name>
    <dbReference type="NCBI Taxonomy" id="439292"/>
    <lineage>
        <taxon>Bacteria</taxon>
        <taxon>Bacillati</taxon>
        <taxon>Bacillota</taxon>
        <taxon>Bacilli</taxon>
        <taxon>Bacillales</taxon>
        <taxon>Bacillaceae</taxon>
        <taxon>Salisediminibacterium</taxon>
    </lineage>
</organism>
<accession>D6XVZ3</accession>
<gene>
    <name evidence="1" type="ordered locus">Bsel_0220</name>
</gene>
<keyword evidence="2" id="KW-1185">Reference proteome</keyword>
<dbReference type="RefSeq" id="WP_013171195.1">
    <property type="nucleotide sequence ID" value="NC_014219.1"/>
</dbReference>
<evidence type="ECO:0000313" key="1">
    <source>
        <dbReference type="EMBL" id="ADH97766.1"/>
    </source>
</evidence>